<keyword evidence="6" id="KW-0808">Transferase</keyword>
<dbReference type="PANTHER" id="PTHR48051:SF1">
    <property type="entry name" value="RAS SUPPRESSOR PROTEIN 1"/>
    <property type="match status" value="1"/>
</dbReference>
<dbReference type="GO" id="GO:0005576">
    <property type="term" value="C:extracellular region"/>
    <property type="evidence" value="ECO:0007669"/>
    <property type="project" value="UniProtKB-UniRule"/>
</dbReference>
<dbReference type="EC" id="2.3.2.27" evidence="2"/>
<dbReference type="GO" id="GO:0061630">
    <property type="term" value="F:ubiquitin protein ligase activity"/>
    <property type="evidence" value="ECO:0007669"/>
    <property type="project" value="UniProtKB-EC"/>
</dbReference>
<keyword evidence="5" id="KW-0843">Virulence</keyword>
<dbReference type="Gene3D" id="3.80.10.10">
    <property type="entry name" value="Ribonuclease Inhibitor"/>
    <property type="match status" value="1"/>
</dbReference>
<keyword evidence="3" id="KW-0433">Leucine-rich repeat</keyword>
<sequence length="1718" mass="193642">MSNLNQNTPPLNTQKRPLKGRHYDHIKNTVSKEFLNTSLPRAHTLRATEFKRETWYQGSGQPALKAANQRAWKAQNDADKLFAKLEQIDAFAEPLLKARLKEAYGIEVDVKATYLRLYFPKETPWYVIDTQVGHASRTVSLLEAALHNFATSETFTDDSDYISQPDARGHFEIVSLKTKMPIEQFKGLCRELDLGGQYEKHLSEFLLTKEPVAEALIKLRATRNQKAALEAAAYMALKKKDITTEAFDVVMGTIESKTGLTLDGKVMQCCELSMLDASLTGIVLFTAKEQSNRTDKLIAYVPHDPEHPLKEYASAQAFVQELTRQLRDNETIPSSKRNYWQFFSQFIDQQQRGHFFAGLDQRLSVVKWHEKDRLDPGPTWRSTPVDKPNLEFRVTPIGRNLWEHLYQASVSKIINDAQNIAISTARTDSAARWAWWDNFKKIVSDIFNAALLVLTPFVPGLGELMLAYTAYQLATEVVEGVVDLAEGQYVELAEHVVGVVTDVIQLAAFGAAGAIGNEFRLKLSPFVENMKPVTLPDGKATLWHPDLTPYEQTGLLLPETSRPDNLGLHRHAGQDMLPLEGKVYAINKPANTDASATHRIKHPGRRNAYSPKVEPNGHGGWVHEGENPGEWQGETLMRRLGHTVEGFTPIEREQIRISSGTDDNELRRMHLEHAPPPPLLLDTIKRLSALDETNTAIANLRNGQALAPASVWFEPMLTGLPGWPAERALKVYEGVDLSGQSRTYGNAEATADNTLSLGLPDVMSSQFAERVIEFLNESEISSLLGPDVPGGNRVQTLRNLLADAVDRRHGEISRYLYQAGQASPRLDVQMVRQAFADLPLSLTEKILAEATPSEEQRIAKEKHLPLRLKALAREANFEALTTRAYEGFYHEEMLSPDTERLALNTLKTFSDSFGDLRVEVRDSTPDGTLRCSVGPDDASTVRLMIRDEHGLYEIKDKNHRPLQPAGDFFEAILHVLPQEKRSQLGYQTGQGRQLKLWIMDQTAPPAERRRVLAQPPIFTVAPVEVMSLVRGPWWFFGAKTPEQRIKQLYPRLSERQVNSFVEQLRAQGEADKAIDELENELEQLRHTLDAWRDGQPRGLDGSGEMEVGVNLDFLRTGGRHLQTRLLECFERKSEGFGERNVHPAEGYTLDLSSEFQGPNIERWWTELRKLPGIDNYLDRITALKLNKARYSSNPGGLLSDLPNLRHLTARDGELTGIPPAIGELHQLRTLDLADNDILLASGSLEQLARLTHLETLRLDGNPLGQPPNVGGMPELNVLRLADTGIEDWPTGLFSDGTEVKSRPRHFSLDMRQCPIKSLPQVTAGSDQAFVLARSRFSTTDLSADDLGRLGDYRESVGFLRDQPLFPRVENELEHWAPSPPDTSLFSHSEQFTLYREESWHDVLAEDGSSDFFKVIRRQRESQDYLDPRARAQLTERVWQMIETMAVDSDLRYELFKQAAAPQTCADAGAQLFNRMGMKVLVSRAYMESTTSNVLENNLVTLARSAARLESVGDVARAEISRQLQQHKINPAANSAPDDVGVHLAFETGLARRLDLPWRSEGMLYQARSGVDQAKIDTAYITVIERERGDGLVNGMIDLFDDPFWEQFLRRRYAPELEANDRLYEARHEQLETLREAQEEWVLTQDKSRLKPLKTQLEGLAQALNIPEADVFTEEVTSTFYYNRLVREMSDMRKGVARALTRRSLKNAGLWPADPTPLT</sequence>
<keyword evidence="6" id="KW-0964">Secreted</keyword>
<evidence type="ECO:0000313" key="11">
    <source>
        <dbReference type="Proteomes" id="UP000326611"/>
    </source>
</evidence>
<evidence type="ECO:0000313" key="10">
    <source>
        <dbReference type="EMBL" id="VVP72643.1"/>
    </source>
</evidence>
<feature type="active site" description="Glycyl thioester intermediate" evidence="6">
    <location>
        <position position="1464"/>
    </location>
</feature>
<dbReference type="PANTHER" id="PTHR48051">
    <property type="match status" value="1"/>
</dbReference>
<evidence type="ECO:0000256" key="4">
    <source>
        <dbReference type="ARBA" id="ARBA00022737"/>
    </source>
</evidence>
<gene>
    <name evidence="10" type="ORF">PS918_01456</name>
</gene>
<dbReference type="RefSeq" id="WP_150769610.1">
    <property type="nucleotide sequence ID" value="NZ_CABVIY010000002.1"/>
</dbReference>
<keyword evidence="6" id="KW-1035">Host cytoplasm</keyword>
<keyword evidence="7" id="KW-0175">Coiled coil</keyword>
<dbReference type="InterPro" id="IPR050216">
    <property type="entry name" value="LRR_domain-containing"/>
</dbReference>
<evidence type="ECO:0000256" key="3">
    <source>
        <dbReference type="ARBA" id="ARBA00022614"/>
    </source>
</evidence>
<dbReference type="SUPFAM" id="SSF52058">
    <property type="entry name" value="L domain-like"/>
    <property type="match status" value="1"/>
</dbReference>
<dbReference type="Pfam" id="PF14496">
    <property type="entry name" value="NEL"/>
    <property type="match status" value="1"/>
</dbReference>
<feature type="region of interest" description="Disordered" evidence="8">
    <location>
        <begin position="1"/>
        <end position="22"/>
    </location>
</feature>
<evidence type="ECO:0000259" key="9">
    <source>
        <dbReference type="PROSITE" id="PS52053"/>
    </source>
</evidence>
<feature type="region of interest" description="Disordered" evidence="8">
    <location>
        <begin position="603"/>
        <end position="622"/>
    </location>
</feature>
<evidence type="ECO:0000256" key="8">
    <source>
        <dbReference type="SAM" id="MobiDB-lite"/>
    </source>
</evidence>
<evidence type="ECO:0000256" key="6">
    <source>
        <dbReference type="PROSITE-ProRule" id="PRU01398"/>
    </source>
</evidence>
<dbReference type="Proteomes" id="UP000326611">
    <property type="component" value="Unassembled WGS sequence"/>
</dbReference>
<evidence type="ECO:0000256" key="2">
    <source>
        <dbReference type="ARBA" id="ARBA00012483"/>
    </source>
</evidence>
<comment type="catalytic activity">
    <reaction evidence="1">
        <text>S-ubiquitinyl-[E2 ubiquitin-conjugating enzyme]-L-cysteine + [acceptor protein]-L-lysine = [E2 ubiquitin-conjugating enzyme]-L-cysteine + N(6)-ubiquitinyl-[acceptor protein]-L-lysine.</text>
        <dbReference type="EC" id="2.3.2.27"/>
    </reaction>
</comment>
<feature type="domain" description="NEL" evidence="9">
    <location>
        <begin position="1367"/>
        <end position="1683"/>
    </location>
</feature>
<dbReference type="GO" id="GO:0016567">
    <property type="term" value="P:protein ubiquitination"/>
    <property type="evidence" value="ECO:0007669"/>
    <property type="project" value="InterPro"/>
</dbReference>
<protein>
    <recommendedName>
        <fullName evidence="2">RING-type E3 ubiquitin transferase</fullName>
        <ecNumber evidence="2">2.3.2.27</ecNumber>
    </recommendedName>
</protein>
<dbReference type="InterPro" id="IPR029487">
    <property type="entry name" value="NEL_dom"/>
</dbReference>
<dbReference type="GO" id="GO:0005737">
    <property type="term" value="C:cytoplasm"/>
    <property type="evidence" value="ECO:0007669"/>
    <property type="project" value="TreeGrafter"/>
</dbReference>
<comment type="PTM">
    <text evidence="6">Ubiquitinated in the presence of host E1 ubiquitin-activating enzyme, E2 ubiquitin-conjugating enzyme and ubiquitin.</text>
</comment>
<feature type="coiled-coil region" evidence="7">
    <location>
        <begin position="1067"/>
        <end position="1094"/>
    </location>
</feature>
<evidence type="ECO:0000256" key="7">
    <source>
        <dbReference type="SAM" id="Coils"/>
    </source>
</evidence>
<reference evidence="10 11" key="1">
    <citation type="submission" date="2019-09" db="EMBL/GenBank/DDBJ databases">
        <authorList>
            <person name="Chandra G."/>
            <person name="Truman W A."/>
        </authorList>
    </citation>
    <scope>NUCLEOTIDE SEQUENCE [LARGE SCALE GENOMIC DNA]</scope>
    <source>
        <strain evidence="10">PS918</strain>
    </source>
</reference>
<keyword evidence="6" id="KW-0832">Ubl conjugation</keyword>
<comment type="similarity">
    <text evidence="6">Belongs to the LRR-containing bacterial E3 ligase family.</text>
</comment>
<evidence type="ECO:0000256" key="1">
    <source>
        <dbReference type="ARBA" id="ARBA00000900"/>
    </source>
</evidence>
<organism evidence="10 11">
    <name type="scientific">Pseudomonas fluorescens</name>
    <dbReference type="NCBI Taxonomy" id="294"/>
    <lineage>
        <taxon>Bacteria</taxon>
        <taxon>Pseudomonadati</taxon>
        <taxon>Pseudomonadota</taxon>
        <taxon>Gammaproteobacteria</taxon>
        <taxon>Pseudomonadales</taxon>
        <taxon>Pseudomonadaceae</taxon>
        <taxon>Pseudomonas</taxon>
    </lineage>
</organism>
<feature type="compositionally biased region" description="Polar residues" evidence="8">
    <location>
        <begin position="1"/>
        <end position="15"/>
    </location>
</feature>
<dbReference type="InterPro" id="IPR032675">
    <property type="entry name" value="LRR_dom_sf"/>
</dbReference>
<accession>A0A5E7RNX3</accession>
<dbReference type="OrthoDB" id="1467561at2"/>
<dbReference type="Gene3D" id="1.20.58.360">
    <property type="entry name" value="Shigella T3SS effector IpaH defines"/>
    <property type="match status" value="1"/>
</dbReference>
<keyword evidence="4" id="KW-0677">Repeat</keyword>
<evidence type="ECO:0000256" key="5">
    <source>
        <dbReference type="ARBA" id="ARBA00023026"/>
    </source>
</evidence>
<dbReference type="EMBL" id="CABVIY010000002">
    <property type="protein sequence ID" value="VVP72643.1"/>
    <property type="molecule type" value="Genomic_DNA"/>
</dbReference>
<proteinExistence type="inferred from homology"/>
<keyword evidence="6" id="KW-0833">Ubl conjugation pathway</keyword>
<dbReference type="PROSITE" id="PS52053">
    <property type="entry name" value="NEL"/>
    <property type="match status" value="1"/>
</dbReference>
<name>A0A5E7RNX3_PSEFL</name>
<dbReference type="InterPro" id="IPR046673">
    <property type="entry name" value="ToxA_N"/>
</dbReference>
<dbReference type="Pfam" id="PF20178">
    <property type="entry name" value="ToxA_N"/>
    <property type="match status" value="1"/>
</dbReference>